<dbReference type="AlphaFoldDB" id="A0AAJ8MXA5"/>
<dbReference type="RefSeq" id="XP_065823465.1">
    <property type="nucleotide sequence ID" value="XM_065967393.1"/>
</dbReference>
<reference evidence="2" key="2">
    <citation type="submission" date="2024-01" db="EMBL/GenBank/DDBJ databases">
        <title>Comparative genomics of Cryptococcus and Kwoniella reveals pathogenesis evolution and contrasting modes of karyotype evolution via chromosome fusion or intercentromeric recombination.</title>
        <authorList>
            <person name="Coelho M.A."/>
            <person name="David-Palma M."/>
            <person name="Shea T."/>
            <person name="Bowers K."/>
            <person name="McGinley-Smith S."/>
            <person name="Mohammad A.W."/>
            <person name="Gnirke A."/>
            <person name="Yurkov A.M."/>
            <person name="Nowrousian M."/>
            <person name="Sun S."/>
            <person name="Cuomo C.A."/>
            <person name="Heitman J."/>
        </authorList>
    </citation>
    <scope>NUCLEOTIDE SEQUENCE</scope>
    <source>
        <strain evidence="2">CBS 12478</strain>
    </source>
</reference>
<feature type="compositionally biased region" description="Polar residues" evidence="1">
    <location>
        <begin position="343"/>
        <end position="373"/>
    </location>
</feature>
<evidence type="ECO:0000256" key="1">
    <source>
        <dbReference type="SAM" id="MobiDB-lite"/>
    </source>
</evidence>
<feature type="region of interest" description="Disordered" evidence="1">
    <location>
        <begin position="329"/>
        <end position="373"/>
    </location>
</feature>
<protein>
    <submittedName>
        <fullName evidence="2">Uncharacterized protein</fullName>
    </submittedName>
</protein>
<gene>
    <name evidence="2" type="ORF">CI109_103880</name>
</gene>
<dbReference type="EMBL" id="CP144057">
    <property type="protein sequence ID" value="WWD19420.1"/>
    <property type="molecule type" value="Genomic_DNA"/>
</dbReference>
<feature type="region of interest" description="Disordered" evidence="1">
    <location>
        <begin position="270"/>
        <end position="291"/>
    </location>
</feature>
<proteinExistence type="predicted"/>
<reference evidence="2" key="1">
    <citation type="submission" date="2017-08" db="EMBL/GenBank/DDBJ databases">
        <authorList>
            <person name="Cuomo C."/>
            <person name="Billmyre B."/>
            <person name="Heitman J."/>
        </authorList>
    </citation>
    <scope>NUCLEOTIDE SEQUENCE</scope>
    <source>
        <strain evidence="2">CBS 12478</strain>
    </source>
</reference>
<dbReference type="KEGG" id="ksn:43590959"/>
<sequence>MASDTASQSSSRITGSAYNDRHSQAQWLVIECTRVGVEWASVSQECEQRRLLGIQQSGCSTSIAVDTWIAILGGDEPPPDSSPTERTLHELVRSFADCDNGLMEEDAWTDHVRRLLSLVFSPSSTGVASNQDRDTARSVIDALGISPMRRVRPDMLIGLKRDCIRIALNATTPVLRSVSKVPFYIDSRSQRVIYELSDSPLGGAGQARIQNTIACVIGLSVYFHLATLAFNADPASFKQPTDTIRRVYGLQTHGGGGRWTLSVMTAGFEPIPNSASQTDDTPPVESPADNPFKITRFRIHDELPERHEIVGNWLYCLRHQHHTGQIRTAAQARGGRTNKRSRTGQPQSQPNDTVTSTASAPSQSTVTLSSGLVESSEKRVRNWVKSISSSSDTSEHEEIVLKCE</sequence>
<evidence type="ECO:0000313" key="2">
    <source>
        <dbReference type="EMBL" id="WWD19420.1"/>
    </source>
</evidence>
<keyword evidence="3" id="KW-1185">Reference proteome</keyword>
<evidence type="ECO:0000313" key="3">
    <source>
        <dbReference type="Proteomes" id="UP000322225"/>
    </source>
</evidence>
<name>A0AAJ8MXA5_9TREE</name>
<organism evidence="2 3">
    <name type="scientific">Kwoniella shandongensis</name>
    <dbReference type="NCBI Taxonomy" id="1734106"/>
    <lineage>
        <taxon>Eukaryota</taxon>
        <taxon>Fungi</taxon>
        <taxon>Dikarya</taxon>
        <taxon>Basidiomycota</taxon>
        <taxon>Agaricomycotina</taxon>
        <taxon>Tremellomycetes</taxon>
        <taxon>Tremellales</taxon>
        <taxon>Cryptococcaceae</taxon>
        <taxon>Kwoniella</taxon>
    </lineage>
</organism>
<dbReference type="GeneID" id="43590959"/>
<accession>A0AAJ8MXA5</accession>
<dbReference type="Proteomes" id="UP000322225">
    <property type="component" value="Chromosome 7"/>
</dbReference>